<dbReference type="Gene3D" id="3.30.420.310">
    <property type="entry name" value="2-keto-3-deoxy-galactonokinase, C-terminal domain"/>
    <property type="match status" value="1"/>
</dbReference>
<accession>B8IFV6</accession>
<dbReference type="OrthoDB" id="256574at2"/>
<dbReference type="STRING" id="460265.Mnod_4804"/>
<dbReference type="HOGENOM" id="CLU_058005_2_0_5"/>
<dbReference type="InterPro" id="IPR042257">
    <property type="entry name" value="DGOK_C"/>
</dbReference>
<dbReference type="EMBL" id="CP001349">
    <property type="protein sequence ID" value="ACL59666.1"/>
    <property type="molecule type" value="Genomic_DNA"/>
</dbReference>
<dbReference type="RefSeq" id="WP_015931296.1">
    <property type="nucleotide sequence ID" value="NC_011894.1"/>
</dbReference>
<protein>
    <submittedName>
        <fullName evidence="1">2-keto-3-deoxy-galactonokinase</fullName>
    </submittedName>
</protein>
<dbReference type="InterPro" id="IPR042258">
    <property type="entry name" value="DGOK_N"/>
</dbReference>
<evidence type="ECO:0000313" key="2">
    <source>
        <dbReference type="Proteomes" id="UP000008207"/>
    </source>
</evidence>
<keyword evidence="1" id="KW-0418">Kinase</keyword>
<keyword evidence="1" id="KW-0808">Transferase</keyword>
<dbReference type="eggNOG" id="COG3734">
    <property type="taxonomic scope" value="Bacteria"/>
</dbReference>
<dbReference type="CDD" id="cd24012">
    <property type="entry name" value="ASKHA_NBD_KDGal-kinase"/>
    <property type="match status" value="1"/>
</dbReference>
<sequence>MIAIDWGTSSARAYRLDPAGAIRESRETGSGILHVPPMTFAAALRALVGDWIDAGERRVLLSGMVGSRQGWREVAYRPCPAGIDDLRAGLETVPFEPGVTVRIVPGLSAADEAGIPEVMRGEEVQVFGALAGRREGLLCLPGSHSKWVRVRDGRICGFTTGLTGEAYAALRGHTILGRMMEGEPVPGEAFDAGVRRAQDAGGLLHHLFGTRALGLFGRLSPAEGASYLSGLLIGHDVRENLPPGGGTVDLIGAGPLMTLYARAIAARGGAARSGDADAAARGLALIGEGLAWA</sequence>
<dbReference type="Pfam" id="PF05035">
    <property type="entry name" value="DGOK"/>
    <property type="match status" value="1"/>
</dbReference>
<keyword evidence="2" id="KW-1185">Reference proteome</keyword>
<evidence type="ECO:0000313" key="1">
    <source>
        <dbReference type="EMBL" id="ACL59666.1"/>
    </source>
</evidence>
<name>B8IFV6_METNO</name>
<dbReference type="InterPro" id="IPR007729">
    <property type="entry name" value="DGOK"/>
</dbReference>
<organism evidence="1 2">
    <name type="scientific">Methylobacterium nodulans (strain LMG 21967 / CNCM I-2342 / ORS 2060)</name>
    <dbReference type="NCBI Taxonomy" id="460265"/>
    <lineage>
        <taxon>Bacteria</taxon>
        <taxon>Pseudomonadati</taxon>
        <taxon>Pseudomonadota</taxon>
        <taxon>Alphaproteobacteria</taxon>
        <taxon>Hyphomicrobiales</taxon>
        <taxon>Methylobacteriaceae</taxon>
        <taxon>Methylobacterium</taxon>
    </lineage>
</organism>
<dbReference type="AlphaFoldDB" id="B8IFV6"/>
<dbReference type="GO" id="GO:0034194">
    <property type="term" value="P:D-galactonate catabolic process"/>
    <property type="evidence" value="ECO:0007669"/>
    <property type="project" value="InterPro"/>
</dbReference>
<proteinExistence type="predicted"/>
<dbReference type="GO" id="GO:0008671">
    <property type="term" value="F:2-dehydro-3-deoxygalactonokinase activity"/>
    <property type="evidence" value="ECO:0007669"/>
    <property type="project" value="InterPro"/>
</dbReference>
<dbReference type="Gene3D" id="3.30.420.300">
    <property type="entry name" value="2-keto-3-deoxy-galactonokinase, substrate binding domain"/>
    <property type="match status" value="1"/>
</dbReference>
<gene>
    <name evidence="1" type="ordered locus">Mnod_4804</name>
</gene>
<dbReference type="Proteomes" id="UP000008207">
    <property type="component" value="Chromosome"/>
</dbReference>
<dbReference type="KEGG" id="mno:Mnod_4804"/>
<reference evidence="1 2" key="1">
    <citation type="submission" date="2009-01" db="EMBL/GenBank/DDBJ databases">
        <title>Complete sequence of chromosome of Methylobacterium nodulans ORS 2060.</title>
        <authorList>
            <consortium name="US DOE Joint Genome Institute"/>
            <person name="Lucas S."/>
            <person name="Copeland A."/>
            <person name="Lapidus A."/>
            <person name="Glavina del Rio T."/>
            <person name="Dalin E."/>
            <person name="Tice H."/>
            <person name="Bruce D."/>
            <person name="Goodwin L."/>
            <person name="Pitluck S."/>
            <person name="Sims D."/>
            <person name="Brettin T."/>
            <person name="Detter J.C."/>
            <person name="Han C."/>
            <person name="Larimer F."/>
            <person name="Land M."/>
            <person name="Hauser L."/>
            <person name="Kyrpides N."/>
            <person name="Ivanova N."/>
            <person name="Marx C.J."/>
            <person name="Richardson P."/>
        </authorList>
    </citation>
    <scope>NUCLEOTIDE SEQUENCE [LARGE SCALE GENOMIC DNA]</scope>
    <source>
        <strain evidence="2">LMG 21967 / CNCM I-2342 / ORS 2060</strain>
    </source>
</reference>